<keyword evidence="6 13" id="KW-1133">Transmembrane helix</keyword>
<proteinExistence type="inferred from homology"/>
<organism evidence="15 16">
    <name type="scientific">Astatotilapia calliptera</name>
    <name type="common">Eastern happy</name>
    <name type="synonym">Chromis callipterus</name>
    <dbReference type="NCBI Taxonomy" id="8154"/>
    <lineage>
        <taxon>Eukaryota</taxon>
        <taxon>Metazoa</taxon>
        <taxon>Chordata</taxon>
        <taxon>Craniata</taxon>
        <taxon>Vertebrata</taxon>
        <taxon>Euteleostomi</taxon>
        <taxon>Actinopterygii</taxon>
        <taxon>Neopterygii</taxon>
        <taxon>Teleostei</taxon>
        <taxon>Neoteleostei</taxon>
        <taxon>Acanthomorphata</taxon>
        <taxon>Ovalentaria</taxon>
        <taxon>Cichlomorphae</taxon>
        <taxon>Cichliformes</taxon>
        <taxon>Cichlidae</taxon>
        <taxon>African cichlids</taxon>
        <taxon>Pseudocrenilabrinae</taxon>
        <taxon>Haplochromini</taxon>
        <taxon>Astatotilapia</taxon>
    </lineage>
</organism>
<keyword evidence="16" id="KW-1185">Reference proteome</keyword>
<keyword evidence="10" id="KW-0325">Glycoprotein</keyword>
<keyword evidence="11" id="KW-0491">MHC II</keyword>
<evidence type="ECO:0000256" key="2">
    <source>
        <dbReference type="ARBA" id="ARBA00007394"/>
    </source>
</evidence>
<evidence type="ECO:0000256" key="1">
    <source>
        <dbReference type="ARBA" id="ARBA00004479"/>
    </source>
</evidence>
<dbReference type="InterPro" id="IPR003006">
    <property type="entry name" value="Ig/MHC_CS"/>
</dbReference>
<dbReference type="InterPro" id="IPR050160">
    <property type="entry name" value="MHC/Immunoglobulin"/>
</dbReference>
<dbReference type="SMART" id="SM00407">
    <property type="entry name" value="IGc1"/>
    <property type="match status" value="1"/>
</dbReference>
<dbReference type="Bgee" id="ENSACLG00000021972">
    <property type="expression patterns" value="Expressed in spleen and 8 other cell types or tissues"/>
</dbReference>
<sequence>MWSLLCDWLLRVFELADIQRVTELLLLLMKMKVWVLLLVLSSVLCVSADYAHGSNSISGCSDTDGEAVMILDDEAVWYADFNKQTGIYPLPPFVDPITFPGQYEQAVADQQVCRQNLKTTRQAMKDVPKELDPPSSMIIYTVLNLELRVQNTLICHVTGFYPAPVNITWTKNEQKVTEGASTSVPFPNKDGSFKQTSRLDFIPKQGDVYSCTVEHVALMQPMTKFYAVENSDLILGPAMFCGVGLTVGVLGVAAGIFLLIRGTE</sequence>
<dbReference type="GO" id="GO:0002250">
    <property type="term" value="P:adaptive immune response"/>
    <property type="evidence" value="ECO:0007669"/>
    <property type="project" value="UniProtKB-KW"/>
</dbReference>
<accession>A0A3P8QRX8</accession>
<evidence type="ECO:0000313" key="15">
    <source>
        <dbReference type="Ensembl" id="ENSACLP00000032400.1"/>
    </source>
</evidence>
<feature type="transmembrane region" description="Helical" evidence="13">
    <location>
        <begin position="234"/>
        <end position="260"/>
    </location>
</feature>
<dbReference type="Gene3D" id="2.60.40.10">
    <property type="entry name" value="Immunoglobulins"/>
    <property type="match status" value="1"/>
</dbReference>
<evidence type="ECO:0000256" key="8">
    <source>
        <dbReference type="ARBA" id="ARBA00023136"/>
    </source>
</evidence>
<dbReference type="PROSITE" id="PS00290">
    <property type="entry name" value="IG_MHC"/>
    <property type="match status" value="1"/>
</dbReference>
<dbReference type="AlphaFoldDB" id="A0A3P8QRX8"/>
<keyword evidence="5" id="KW-0391">Immunity</keyword>
<dbReference type="InterPro" id="IPR003597">
    <property type="entry name" value="Ig_C1-set"/>
</dbReference>
<evidence type="ECO:0000313" key="16">
    <source>
        <dbReference type="Proteomes" id="UP000265100"/>
    </source>
</evidence>
<dbReference type="STRING" id="8154.ENSACLP00000032400"/>
<evidence type="ECO:0000256" key="10">
    <source>
        <dbReference type="ARBA" id="ARBA00023180"/>
    </source>
</evidence>
<evidence type="ECO:0000256" key="9">
    <source>
        <dbReference type="ARBA" id="ARBA00023157"/>
    </source>
</evidence>
<dbReference type="GeneTree" id="ENSGT00940000161847"/>
<dbReference type="InterPro" id="IPR036179">
    <property type="entry name" value="Ig-like_dom_sf"/>
</dbReference>
<feature type="domain" description="Ig-like" evidence="14">
    <location>
        <begin position="134"/>
        <end position="223"/>
    </location>
</feature>
<keyword evidence="12" id="KW-0393">Immunoglobulin domain</keyword>
<dbReference type="InterPro" id="IPR007110">
    <property type="entry name" value="Ig-like_dom"/>
</dbReference>
<dbReference type="InterPro" id="IPR011162">
    <property type="entry name" value="MHC_I/II-like_Ag-recog"/>
</dbReference>
<dbReference type="Pfam" id="PF07654">
    <property type="entry name" value="C1-set"/>
    <property type="match status" value="1"/>
</dbReference>
<dbReference type="InterPro" id="IPR001003">
    <property type="entry name" value="MHC_II_a_N"/>
</dbReference>
<keyword evidence="3 13" id="KW-0812">Transmembrane</keyword>
<dbReference type="SUPFAM" id="SSF54452">
    <property type="entry name" value="MHC antigen-recognition domain"/>
    <property type="match status" value="1"/>
</dbReference>
<keyword evidence="9" id="KW-1015">Disulfide bond</keyword>
<dbReference type="GO" id="GO:0042613">
    <property type="term" value="C:MHC class II protein complex"/>
    <property type="evidence" value="ECO:0007669"/>
    <property type="project" value="UniProtKB-KW"/>
</dbReference>
<evidence type="ECO:0000256" key="7">
    <source>
        <dbReference type="ARBA" id="ARBA00023130"/>
    </source>
</evidence>
<keyword evidence="7" id="KW-1064">Adaptive immunity</keyword>
<name>A0A3P8QRX8_ASTCA</name>
<dbReference type="Gene3D" id="3.10.320.10">
    <property type="entry name" value="Class II Histocompatibility Antigen, M Beta Chain, Chain B, domain 1"/>
    <property type="match status" value="1"/>
</dbReference>
<dbReference type="SUPFAM" id="SSF48726">
    <property type="entry name" value="Immunoglobulin"/>
    <property type="match status" value="1"/>
</dbReference>
<dbReference type="PANTHER" id="PTHR19944:SF86">
    <property type="entry name" value="HLA CLASS II HISTOCOMPATIBILITY ANTIGEN, DR ALPHA CHAIN"/>
    <property type="match status" value="1"/>
</dbReference>
<dbReference type="Pfam" id="PF00993">
    <property type="entry name" value="MHC_II_alpha"/>
    <property type="match status" value="1"/>
</dbReference>
<dbReference type="InterPro" id="IPR014745">
    <property type="entry name" value="MHC_II_a/b_N"/>
</dbReference>
<evidence type="ECO:0000256" key="12">
    <source>
        <dbReference type="ARBA" id="ARBA00023319"/>
    </source>
</evidence>
<keyword evidence="8 13" id="KW-0472">Membrane</keyword>
<evidence type="ECO:0000256" key="3">
    <source>
        <dbReference type="ARBA" id="ARBA00022692"/>
    </source>
</evidence>
<dbReference type="PROSITE" id="PS50835">
    <property type="entry name" value="IG_LIKE"/>
    <property type="match status" value="1"/>
</dbReference>
<comment type="similarity">
    <text evidence="2">Belongs to the MHC class II family.</text>
</comment>
<reference evidence="15" key="2">
    <citation type="submission" date="2025-08" db="UniProtKB">
        <authorList>
            <consortium name="Ensembl"/>
        </authorList>
    </citation>
    <scope>IDENTIFICATION</scope>
</reference>
<evidence type="ECO:0000256" key="11">
    <source>
        <dbReference type="ARBA" id="ARBA00023182"/>
    </source>
</evidence>
<dbReference type="Ensembl" id="ENSACLT00000033162.2">
    <property type="protein sequence ID" value="ENSACLP00000032400.1"/>
    <property type="gene ID" value="ENSACLG00000021972.2"/>
</dbReference>
<evidence type="ECO:0000259" key="14">
    <source>
        <dbReference type="PROSITE" id="PS50835"/>
    </source>
</evidence>
<evidence type="ECO:0000256" key="6">
    <source>
        <dbReference type="ARBA" id="ARBA00022989"/>
    </source>
</evidence>
<dbReference type="OMA" id="EFNMTIV"/>
<dbReference type="PANTHER" id="PTHR19944">
    <property type="entry name" value="MHC CLASS II-RELATED"/>
    <property type="match status" value="1"/>
</dbReference>
<protein>
    <recommendedName>
        <fullName evidence="14">Ig-like domain-containing protein</fullName>
    </recommendedName>
</protein>
<reference evidence="15" key="1">
    <citation type="submission" date="2018-05" db="EMBL/GenBank/DDBJ databases">
        <authorList>
            <person name="Datahose"/>
        </authorList>
    </citation>
    <scope>NUCLEOTIDE SEQUENCE</scope>
</reference>
<evidence type="ECO:0000256" key="13">
    <source>
        <dbReference type="SAM" id="Phobius"/>
    </source>
</evidence>
<evidence type="ECO:0000256" key="5">
    <source>
        <dbReference type="ARBA" id="ARBA00022859"/>
    </source>
</evidence>
<dbReference type="SMART" id="SM00920">
    <property type="entry name" value="MHC_II_alpha"/>
    <property type="match status" value="1"/>
</dbReference>
<reference evidence="15" key="3">
    <citation type="submission" date="2025-09" db="UniProtKB">
        <authorList>
            <consortium name="Ensembl"/>
        </authorList>
    </citation>
    <scope>IDENTIFICATION</scope>
</reference>
<comment type="subcellular location">
    <subcellularLocation>
        <location evidence="1">Membrane</location>
        <topology evidence="1">Single-pass type I membrane protein</topology>
    </subcellularLocation>
</comment>
<evidence type="ECO:0000256" key="4">
    <source>
        <dbReference type="ARBA" id="ARBA00022729"/>
    </source>
</evidence>
<dbReference type="InterPro" id="IPR013783">
    <property type="entry name" value="Ig-like_fold"/>
</dbReference>
<dbReference type="Proteomes" id="UP000265100">
    <property type="component" value="Chromosome 3"/>
</dbReference>
<keyword evidence="4" id="KW-0732">Signal</keyword>
<dbReference type="GO" id="GO:0002504">
    <property type="term" value="P:antigen processing and presentation of peptide or polysaccharide antigen via MHC class II"/>
    <property type="evidence" value="ECO:0007669"/>
    <property type="project" value="UniProtKB-KW"/>
</dbReference>